<gene>
    <name evidence="1" type="ORF">PF011_g1021</name>
</gene>
<reference evidence="1 2" key="1">
    <citation type="submission" date="2018-09" db="EMBL/GenBank/DDBJ databases">
        <title>Genomic investigation of the strawberry pathogen Phytophthora fragariae indicates pathogenicity is determined by transcriptional variation in three key races.</title>
        <authorList>
            <person name="Adams T.M."/>
            <person name="Armitage A.D."/>
            <person name="Sobczyk M.K."/>
            <person name="Bates H.J."/>
            <person name="Dunwell J.M."/>
            <person name="Nellist C.F."/>
            <person name="Harrison R.J."/>
        </authorList>
    </citation>
    <scope>NUCLEOTIDE SEQUENCE [LARGE SCALE GENOMIC DNA]</scope>
    <source>
        <strain evidence="1 2">SCRP245</strain>
    </source>
</reference>
<name>A0A6A3MHZ8_9STRA</name>
<dbReference type="AlphaFoldDB" id="A0A6A3MHZ8"/>
<comment type="caution">
    <text evidence="1">The sequence shown here is derived from an EMBL/GenBank/DDBJ whole genome shotgun (WGS) entry which is preliminary data.</text>
</comment>
<proteinExistence type="predicted"/>
<accession>A0A6A3MHZ8</accession>
<organism evidence="1 2">
    <name type="scientific">Phytophthora fragariae</name>
    <dbReference type="NCBI Taxonomy" id="53985"/>
    <lineage>
        <taxon>Eukaryota</taxon>
        <taxon>Sar</taxon>
        <taxon>Stramenopiles</taxon>
        <taxon>Oomycota</taxon>
        <taxon>Peronosporomycetes</taxon>
        <taxon>Peronosporales</taxon>
        <taxon>Peronosporaceae</taxon>
        <taxon>Phytophthora</taxon>
    </lineage>
</organism>
<sequence length="401" mass="45450">MTTARTIASNPDIMEVFECKGSFSFLREDHHFTFRIHSDSSLRVDVKLVSAAGQVEAVAIDQERVVRGTIEDIDDIEEEEEEEQIVREVIEQENAMQEGEEPEAEVGEEETEAKLLAYDGRALVEMPLDGEVDDMQLVCYVVHFKIVQWGRRAQGMWSQIVKCIAHLSSDFGMSGRFSEVGEDPNEAQDFALTPVSHRLEPLDSPLHPLTPGRYELRGITIAENAFVYECAVNMTLQENSMMSGTSRELPFTQECPLAGMWTRSGLNYLLQYEMHGNKHTYIYFGSPFRSGLQGSWQNSELRALGNNLDARTNQAERGILEFQLVKAVRVWCEAYHKDYPAAFRECVKLMLLASHRDGILPNHLWSSIVSYCGYDWFRSELQKSLASSETKESDNEAVAVP</sequence>
<evidence type="ECO:0000313" key="1">
    <source>
        <dbReference type="EMBL" id="KAE9029518.1"/>
    </source>
</evidence>
<evidence type="ECO:0000313" key="2">
    <source>
        <dbReference type="Proteomes" id="UP000460718"/>
    </source>
</evidence>
<dbReference type="EMBL" id="QXFW01000026">
    <property type="protein sequence ID" value="KAE9029518.1"/>
    <property type="molecule type" value="Genomic_DNA"/>
</dbReference>
<protein>
    <submittedName>
        <fullName evidence="1">Uncharacterized protein</fullName>
    </submittedName>
</protein>
<dbReference type="Proteomes" id="UP000460718">
    <property type="component" value="Unassembled WGS sequence"/>
</dbReference>